<proteinExistence type="predicted"/>
<dbReference type="AlphaFoldDB" id="A0A251VPJ1"/>
<dbReference type="EMBL" id="CM007890">
    <property type="protein sequence ID" value="OTG36952.1"/>
    <property type="molecule type" value="Genomic_DNA"/>
</dbReference>
<dbReference type="InParanoid" id="A0A251VPJ1"/>
<evidence type="ECO:0000313" key="1">
    <source>
        <dbReference type="EMBL" id="OTG36952.1"/>
    </source>
</evidence>
<protein>
    <submittedName>
        <fullName evidence="1">Uncharacterized protein</fullName>
    </submittedName>
</protein>
<evidence type="ECO:0000313" key="2">
    <source>
        <dbReference type="Proteomes" id="UP000215914"/>
    </source>
</evidence>
<gene>
    <name evidence="1" type="ORF">HannXRQ_Chr01g0013511</name>
</gene>
<keyword evidence="2" id="KW-1185">Reference proteome</keyword>
<name>A0A251VPJ1_HELAN</name>
<reference evidence="2" key="1">
    <citation type="journal article" date="2017" name="Nature">
        <title>The sunflower genome provides insights into oil metabolism, flowering and Asterid evolution.</title>
        <authorList>
            <person name="Badouin H."/>
            <person name="Gouzy J."/>
            <person name="Grassa C.J."/>
            <person name="Murat F."/>
            <person name="Staton S.E."/>
            <person name="Cottret L."/>
            <person name="Lelandais-Briere C."/>
            <person name="Owens G.L."/>
            <person name="Carrere S."/>
            <person name="Mayjonade B."/>
            <person name="Legrand L."/>
            <person name="Gill N."/>
            <person name="Kane N.C."/>
            <person name="Bowers J.E."/>
            <person name="Hubner S."/>
            <person name="Bellec A."/>
            <person name="Berard A."/>
            <person name="Berges H."/>
            <person name="Blanchet N."/>
            <person name="Boniface M.C."/>
            <person name="Brunel D."/>
            <person name="Catrice O."/>
            <person name="Chaidir N."/>
            <person name="Claudel C."/>
            <person name="Donnadieu C."/>
            <person name="Faraut T."/>
            <person name="Fievet G."/>
            <person name="Helmstetter N."/>
            <person name="King M."/>
            <person name="Knapp S.J."/>
            <person name="Lai Z."/>
            <person name="Le Paslier M.C."/>
            <person name="Lippi Y."/>
            <person name="Lorenzon L."/>
            <person name="Mandel J.R."/>
            <person name="Marage G."/>
            <person name="Marchand G."/>
            <person name="Marquand E."/>
            <person name="Bret-Mestries E."/>
            <person name="Morien E."/>
            <person name="Nambeesan S."/>
            <person name="Nguyen T."/>
            <person name="Pegot-Espagnet P."/>
            <person name="Pouilly N."/>
            <person name="Raftis F."/>
            <person name="Sallet E."/>
            <person name="Schiex T."/>
            <person name="Thomas J."/>
            <person name="Vandecasteele C."/>
            <person name="Vares D."/>
            <person name="Vear F."/>
            <person name="Vautrin S."/>
            <person name="Crespi M."/>
            <person name="Mangin B."/>
            <person name="Burke J.M."/>
            <person name="Salse J."/>
            <person name="Munos S."/>
            <person name="Vincourt P."/>
            <person name="Rieseberg L.H."/>
            <person name="Langlade N.B."/>
        </authorList>
    </citation>
    <scope>NUCLEOTIDE SEQUENCE [LARGE SCALE GENOMIC DNA]</scope>
    <source>
        <strain evidence="2">cv. SF193</strain>
    </source>
</reference>
<sequence length="130" mass="14871">MCVSTLKKRVRFRIRMGFGPTQVSAQDGLRHEIGFGSERFQFELSFGPKQVLARGGFWIGTGRIGFGPTQVFVRDGFRIATGFRPTRFQYFQFFLLKEAPLRSVNASQLFGLCFISNQVDGSNWYNRLKS</sequence>
<organism evidence="1 2">
    <name type="scientific">Helianthus annuus</name>
    <name type="common">Common sunflower</name>
    <dbReference type="NCBI Taxonomy" id="4232"/>
    <lineage>
        <taxon>Eukaryota</taxon>
        <taxon>Viridiplantae</taxon>
        <taxon>Streptophyta</taxon>
        <taxon>Embryophyta</taxon>
        <taxon>Tracheophyta</taxon>
        <taxon>Spermatophyta</taxon>
        <taxon>Magnoliopsida</taxon>
        <taxon>eudicotyledons</taxon>
        <taxon>Gunneridae</taxon>
        <taxon>Pentapetalae</taxon>
        <taxon>asterids</taxon>
        <taxon>campanulids</taxon>
        <taxon>Asterales</taxon>
        <taxon>Asteraceae</taxon>
        <taxon>Asteroideae</taxon>
        <taxon>Heliantheae alliance</taxon>
        <taxon>Heliantheae</taxon>
        <taxon>Helianthus</taxon>
    </lineage>
</organism>
<accession>A0A251VPJ1</accession>
<dbReference type="Proteomes" id="UP000215914">
    <property type="component" value="Chromosome 1"/>
</dbReference>